<feature type="domain" description="N-acetyltransferase" evidence="1">
    <location>
        <begin position="18"/>
        <end position="185"/>
    </location>
</feature>
<accession>A0A0Q3WUD3</accession>
<dbReference type="SUPFAM" id="SSF55729">
    <property type="entry name" value="Acyl-CoA N-acyltransferases (Nat)"/>
    <property type="match status" value="1"/>
</dbReference>
<dbReference type="CDD" id="cd04301">
    <property type="entry name" value="NAT_SF"/>
    <property type="match status" value="1"/>
</dbReference>
<dbReference type="Pfam" id="PF13302">
    <property type="entry name" value="Acetyltransf_3"/>
    <property type="match status" value="1"/>
</dbReference>
<dbReference type="Gene3D" id="3.40.630.30">
    <property type="match status" value="1"/>
</dbReference>
<dbReference type="PROSITE" id="PS51186">
    <property type="entry name" value="GNAT"/>
    <property type="match status" value="1"/>
</dbReference>
<evidence type="ECO:0000259" key="1">
    <source>
        <dbReference type="PROSITE" id="PS51186"/>
    </source>
</evidence>
<sequence>MGAEKLNEDLPVLETERLLLRRITLDDVEDIFAYGSIEEVTRYVTWDPHRTLSDTMEFVQFILNQYEYNKQVAPWGIEYKENGRLIGTINFISWQPKHKSAELGYVISPDYWGKGIGTEATKKVIEYGFENMDLVRIQARCLVGNIGSSRVMEKAGMTFEGILRKVAFIKGEHQDLKVYSILKDEFLL</sequence>
<dbReference type="InterPro" id="IPR016181">
    <property type="entry name" value="Acyl_CoA_acyltransferase"/>
</dbReference>
<dbReference type="InterPro" id="IPR051531">
    <property type="entry name" value="N-acetyltransferase"/>
</dbReference>
<dbReference type="GO" id="GO:0005737">
    <property type="term" value="C:cytoplasm"/>
    <property type="evidence" value="ECO:0007669"/>
    <property type="project" value="TreeGrafter"/>
</dbReference>
<dbReference type="OrthoDB" id="9785602at2"/>
<evidence type="ECO:0000313" key="2">
    <source>
        <dbReference type="EMBL" id="KQL52309.1"/>
    </source>
</evidence>
<protein>
    <submittedName>
        <fullName evidence="2">GCN5 family acetyltransferase</fullName>
    </submittedName>
</protein>
<comment type="caution">
    <text evidence="2">The sequence shown here is derived from an EMBL/GenBank/DDBJ whole genome shotgun (WGS) entry which is preliminary data.</text>
</comment>
<proteinExistence type="predicted"/>
<gene>
    <name evidence="2" type="ORF">AN964_01285</name>
</gene>
<dbReference type="AlphaFoldDB" id="A0A0Q3WUD3"/>
<dbReference type="STRING" id="157838.AN964_01285"/>
<reference evidence="2 3" key="1">
    <citation type="submission" date="2015-09" db="EMBL/GenBank/DDBJ databases">
        <title>Genome sequencing project for genomic taxonomy and phylogenomics of Bacillus-like bacteria.</title>
        <authorList>
            <person name="Liu B."/>
            <person name="Wang J."/>
            <person name="Zhu Y."/>
            <person name="Liu G."/>
            <person name="Chen Q."/>
            <person name="Chen Z."/>
            <person name="Lan J."/>
            <person name="Che J."/>
            <person name="Ge C."/>
            <person name="Shi H."/>
            <person name="Pan Z."/>
            <person name="Liu X."/>
        </authorList>
    </citation>
    <scope>NUCLEOTIDE SEQUENCE [LARGE SCALE GENOMIC DNA]</scope>
    <source>
        <strain evidence="2 3">LMG 18435</strain>
    </source>
</reference>
<dbReference type="InterPro" id="IPR000182">
    <property type="entry name" value="GNAT_dom"/>
</dbReference>
<dbReference type="GO" id="GO:0008999">
    <property type="term" value="F:protein-N-terminal-alanine acetyltransferase activity"/>
    <property type="evidence" value="ECO:0007669"/>
    <property type="project" value="TreeGrafter"/>
</dbReference>
<organism evidence="2 3">
    <name type="scientific">Heyndrickxia shackletonii</name>
    <dbReference type="NCBI Taxonomy" id="157838"/>
    <lineage>
        <taxon>Bacteria</taxon>
        <taxon>Bacillati</taxon>
        <taxon>Bacillota</taxon>
        <taxon>Bacilli</taxon>
        <taxon>Bacillales</taxon>
        <taxon>Bacillaceae</taxon>
        <taxon>Heyndrickxia</taxon>
    </lineage>
</organism>
<evidence type="ECO:0000313" key="3">
    <source>
        <dbReference type="Proteomes" id="UP000051888"/>
    </source>
</evidence>
<dbReference type="PANTHER" id="PTHR43792">
    <property type="entry name" value="GNAT FAMILY, PUTATIVE (AFU_ORTHOLOGUE AFUA_3G00765)-RELATED-RELATED"/>
    <property type="match status" value="1"/>
</dbReference>
<keyword evidence="2" id="KW-0808">Transferase</keyword>
<keyword evidence="3" id="KW-1185">Reference proteome</keyword>
<dbReference type="PATRIC" id="fig|157838.3.peg.279"/>
<dbReference type="EMBL" id="LJJC01000004">
    <property type="protein sequence ID" value="KQL52309.1"/>
    <property type="molecule type" value="Genomic_DNA"/>
</dbReference>
<dbReference type="RefSeq" id="WP_055737990.1">
    <property type="nucleotide sequence ID" value="NZ_JAAIWL010000017.1"/>
</dbReference>
<name>A0A0Q3WUD3_9BACI</name>
<dbReference type="PANTHER" id="PTHR43792:SF9">
    <property type="entry name" value="RIBOSOMAL-PROTEIN-ALANINE ACETYLTRANSFERASE"/>
    <property type="match status" value="1"/>
</dbReference>
<dbReference type="Proteomes" id="UP000051888">
    <property type="component" value="Unassembled WGS sequence"/>
</dbReference>